<name>A0A6B3VZP5_9BACI</name>
<reference evidence="1 4" key="2">
    <citation type="submission" date="2020-07" db="EMBL/GenBank/DDBJ databases">
        <authorList>
            <person name="Feng H."/>
        </authorList>
    </citation>
    <scope>NUCLEOTIDE SEQUENCE [LARGE SCALE GENOMIC DNA]</scope>
    <source>
        <strain evidence="1">S-12</strain>
        <strain evidence="4">s-12</strain>
    </source>
</reference>
<organism evidence="2 3">
    <name type="scientific">Bacillus aquiflavi</name>
    <dbReference type="NCBI Taxonomy" id="2672567"/>
    <lineage>
        <taxon>Bacteria</taxon>
        <taxon>Bacillati</taxon>
        <taxon>Bacillota</taxon>
        <taxon>Bacilli</taxon>
        <taxon>Bacillales</taxon>
        <taxon>Bacillaceae</taxon>
        <taxon>Bacillus</taxon>
    </lineage>
</organism>
<sequence>MKKRRRIKKKNNVVLFPNLERRLVEKALYSLKNKQYTEAIRFFEEAKAIDPLNEELLFGLVVAYFEAGYFIEAKEAAKELLNSGIGDYFQIVDIYIMILVQLHEHDEIVKTIQSLLEEKEIPDEKVAHFTSLLQFSKKVIEESTEIEKSPQNVEKHQNKDVFSVDGDPKKQMLLIAELANQNIRPYIREITDFLQNHHAHPFLKTMLLNELKEQEYHKEMVVNKFGLTKTVNPVKVHDVRSQPMLKKMILTIREQIENEDPILFENMKTILERHFFLLYPFELEQYQLNVWIAAYHSICLEYIGFEDAQINIAARYEVSEKELLEACAFIQELEEISYPII</sequence>
<evidence type="ECO:0000313" key="4">
    <source>
        <dbReference type="Proteomes" id="UP000570010"/>
    </source>
</evidence>
<evidence type="ECO:0000313" key="2">
    <source>
        <dbReference type="EMBL" id="NEY81727.1"/>
    </source>
</evidence>
<dbReference type="Proteomes" id="UP000472971">
    <property type="component" value="Unassembled WGS sequence"/>
</dbReference>
<keyword evidence="3" id="KW-1185">Reference proteome</keyword>
<proteinExistence type="predicted"/>
<dbReference type="Pfam" id="PF14559">
    <property type="entry name" value="TPR_19"/>
    <property type="match status" value="1"/>
</dbReference>
<reference evidence="2 3" key="1">
    <citation type="submission" date="2020-02" db="EMBL/GenBank/DDBJ databases">
        <title>Bacillus aquiflavi sp. nov., isolated from yellow water of strong flavor Chinese baijiu in Yibin region of China.</title>
        <authorList>
            <person name="Xie J."/>
        </authorList>
    </citation>
    <scope>NUCLEOTIDE SEQUENCE [LARGE SCALE GENOMIC DNA]</scope>
    <source>
        <strain evidence="2 3">3H-10</strain>
    </source>
</reference>
<evidence type="ECO:0000313" key="3">
    <source>
        <dbReference type="Proteomes" id="UP000472971"/>
    </source>
</evidence>
<dbReference type="AlphaFoldDB" id="A0A6B3VZP5"/>
<dbReference type="EMBL" id="JACEIO010000022">
    <property type="protein sequence ID" value="MBA4537472.1"/>
    <property type="molecule type" value="Genomic_DNA"/>
</dbReference>
<dbReference type="SUPFAM" id="SSF48452">
    <property type="entry name" value="TPR-like"/>
    <property type="match status" value="1"/>
</dbReference>
<protein>
    <submittedName>
        <fullName evidence="2">Tetratricopeptide repeat protein</fullName>
    </submittedName>
</protein>
<dbReference type="InterPro" id="IPR011990">
    <property type="entry name" value="TPR-like_helical_dom_sf"/>
</dbReference>
<dbReference type="EMBL" id="JAAIWN010000020">
    <property type="protein sequence ID" value="NEY81727.1"/>
    <property type="molecule type" value="Genomic_DNA"/>
</dbReference>
<dbReference type="Proteomes" id="UP000570010">
    <property type="component" value="Unassembled WGS sequence"/>
</dbReference>
<dbReference type="SUPFAM" id="SSF116965">
    <property type="entry name" value="Hypothetical protein MPN330"/>
    <property type="match status" value="1"/>
</dbReference>
<gene>
    <name evidence="2" type="ORF">G4D64_09485</name>
    <name evidence="1" type="ORF">H1Z61_10095</name>
</gene>
<accession>A0A6B3VZP5</accession>
<dbReference type="Gene3D" id="1.25.40.10">
    <property type="entry name" value="Tetratricopeptide repeat domain"/>
    <property type="match status" value="1"/>
</dbReference>
<dbReference type="RefSeq" id="WP_163242123.1">
    <property type="nucleotide sequence ID" value="NZ_JAAIWN010000020.1"/>
</dbReference>
<evidence type="ECO:0000313" key="1">
    <source>
        <dbReference type="EMBL" id="MBA4537472.1"/>
    </source>
</evidence>
<comment type="caution">
    <text evidence="2">The sequence shown here is derived from an EMBL/GenBank/DDBJ whole genome shotgun (WGS) entry which is preliminary data.</text>
</comment>